<dbReference type="AlphaFoldDB" id="A0A3S3NYW7"/>
<dbReference type="CDD" id="cd02961">
    <property type="entry name" value="PDI_a_family"/>
    <property type="match status" value="1"/>
</dbReference>
<evidence type="ECO:0000256" key="3">
    <source>
        <dbReference type="ARBA" id="ARBA00006347"/>
    </source>
</evidence>
<feature type="domain" description="Thioredoxin" evidence="10">
    <location>
        <begin position="2"/>
        <end position="133"/>
    </location>
</feature>
<keyword evidence="5" id="KW-0256">Endoplasmic reticulum</keyword>
<dbReference type="GO" id="GO:0003756">
    <property type="term" value="F:protein disulfide isomerase activity"/>
    <property type="evidence" value="ECO:0007669"/>
    <property type="project" value="UniProtKB-EC"/>
</dbReference>
<accession>A0A3S3NYW7</accession>
<dbReference type="CDD" id="cd02995">
    <property type="entry name" value="PDI_a_PDI_a'_C"/>
    <property type="match status" value="1"/>
</dbReference>
<dbReference type="Pfam" id="PF00085">
    <property type="entry name" value="Thioredoxin"/>
    <property type="match status" value="2"/>
</dbReference>
<evidence type="ECO:0000256" key="5">
    <source>
        <dbReference type="ARBA" id="ARBA00022824"/>
    </source>
</evidence>
<dbReference type="GO" id="GO:0005788">
    <property type="term" value="C:endoplasmic reticulum lumen"/>
    <property type="evidence" value="ECO:0007669"/>
    <property type="project" value="UniProtKB-SubCell"/>
</dbReference>
<dbReference type="EC" id="5.3.4.1" evidence="4"/>
<comment type="subcellular location">
    <subcellularLocation>
        <location evidence="2">Endoplasmic reticulum lumen</location>
    </subcellularLocation>
</comment>
<evidence type="ECO:0000256" key="8">
    <source>
        <dbReference type="SAM" id="MobiDB-lite"/>
    </source>
</evidence>
<dbReference type="InterPro" id="IPR036249">
    <property type="entry name" value="Thioredoxin-like_sf"/>
</dbReference>
<evidence type="ECO:0000256" key="4">
    <source>
        <dbReference type="ARBA" id="ARBA00012723"/>
    </source>
</evidence>
<sequence>MLSISVIVIAISLLAKIEANLVMDLSDYGVDDFKSELNNFDALFIKFYAPYCGRCIAIQNEFKNAAKTLSQDTPPIQLAEVDCTSDPGSKICSDFNAGSYPSLKLFKYGEFFKDFEGNKDAETMVDWVRKNTNFVSNRFRSFSDLNTAIAKTKEPVVIAIFKNNQHPLVEQWFKATTKVKRHWNYRDVEFMHIFEDFATGNSGLLKTIGLSSSKRLLPPAIVIHRPEWLHNDVESHNVVYEVESKEDLEQWIKRKAFGMIIWRTRDNAEEIKPPLIVAYYDVNFKSDPSFGHLWRNRMIRAALKNPELKFAISSSQTFRKVLRRQNLEPPRDREDPLVVGYDVFGVMYVMRDKFTVKNFDRYVEDFKKGDVAPHLKSEQPPTDNDERDVKIVVGATFPRMVTYNKKDVFIAFYAQWCKHSQELLPIWDELARQMKTEPNIEIQKMDAVANEVPDQLEVPQYPTLYFIPAKTKKPIKYPGGKMIHEFVQFVAFFSSEEMVGFHRDGSIRKPEAEKQGNETNESEAKMQIEEQKTEL</sequence>
<dbReference type="GO" id="GO:0034976">
    <property type="term" value="P:response to endoplasmic reticulum stress"/>
    <property type="evidence" value="ECO:0007669"/>
    <property type="project" value="TreeGrafter"/>
</dbReference>
<feature type="signal peptide" evidence="9">
    <location>
        <begin position="1"/>
        <end position="19"/>
    </location>
</feature>
<dbReference type="PANTHER" id="PTHR18929">
    <property type="entry name" value="PROTEIN DISULFIDE ISOMERASE"/>
    <property type="match status" value="1"/>
</dbReference>
<dbReference type="EMBL" id="NCKU01002898">
    <property type="protein sequence ID" value="RWS08588.1"/>
    <property type="molecule type" value="Genomic_DNA"/>
</dbReference>
<evidence type="ECO:0000259" key="10">
    <source>
        <dbReference type="PROSITE" id="PS51352"/>
    </source>
</evidence>
<dbReference type="InterPro" id="IPR013766">
    <property type="entry name" value="Thioredoxin_domain"/>
</dbReference>
<dbReference type="PROSITE" id="PS51352">
    <property type="entry name" value="THIOREDOXIN_2"/>
    <property type="match status" value="2"/>
</dbReference>
<dbReference type="STRING" id="1965070.A0A3S3NYW7"/>
<comment type="caution">
    <text evidence="11">The sequence shown here is derived from an EMBL/GenBank/DDBJ whole genome shotgun (WGS) entry which is preliminary data.</text>
</comment>
<feature type="chain" id="PRO_5018656764" description="protein disulfide-isomerase" evidence="9">
    <location>
        <begin position="20"/>
        <end position="535"/>
    </location>
</feature>
<gene>
    <name evidence="11" type="ORF">B4U79_13139</name>
</gene>
<evidence type="ECO:0000256" key="2">
    <source>
        <dbReference type="ARBA" id="ARBA00004319"/>
    </source>
</evidence>
<dbReference type="Gene3D" id="3.40.30.10">
    <property type="entry name" value="Glutaredoxin"/>
    <property type="match status" value="4"/>
</dbReference>
<keyword evidence="6 11" id="KW-0413">Isomerase</keyword>
<dbReference type="SUPFAM" id="SSF52833">
    <property type="entry name" value="Thioredoxin-like"/>
    <property type="match status" value="2"/>
</dbReference>
<dbReference type="Proteomes" id="UP000285301">
    <property type="component" value="Unassembled WGS sequence"/>
</dbReference>
<feature type="domain" description="Thioredoxin" evidence="10">
    <location>
        <begin position="366"/>
        <end position="495"/>
    </location>
</feature>
<comment type="catalytic activity">
    <reaction evidence="1">
        <text>Catalyzes the rearrangement of -S-S- bonds in proteins.</text>
        <dbReference type="EC" id="5.3.4.1"/>
    </reaction>
</comment>
<protein>
    <recommendedName>
        <fullName evidence="4">protein disulfide-isomerase</fullName>
        <ecNumber evidence="4">5.3.4.1</ecNumber>
    </recommendedName>
</protein>
<keyword evidence="7" id="KW-0676">Redox-active center</keyword>
<evidence type="ECO:0000256" key="7">
    <source>
        <dbReference type="ARBA" id="ARBA00023284"/>
    </source>
</evidence>
<proteinExistence type="inferred from homology"/>
<evidence type="ECO:0000256" key="1">
    <source>
        <dbReference type="ARBA" id="ARBA00001182"/>
    </source>
</evidence>
<comment type="similarity">
    <text evidence="3">Belongs to the protein disulfide isomerase family.</text>
</comment>
<dbReference type="PANTHER" id="PTHR18929:SF132">
    <property type="entry name" value="PROTEIN DISULFIDE-ISOMERASE A3"/>
    <property type="match status" value="1"/>
</dbReference>
<evidence type="ECO:0000256" key="6">
    <source>
        <dbReference type="ARBA" id="ARBA00023235"/>
    </source>
</evidence>
<evidence type="ECO:0000313" key="12">
    <source>
        <dbReference type="Proteomes" id="UP000285301"/>
    </source>
</evidence>
<dbReference type="GO" id="GO:0006457">
    <property type="term" value="P:protein folding"/>
    <property type="evidence" value="ECO:0007669"/>
    <property type="project" value="TreeGrafter"/>
</dbReference>
<feature type="region of interest" description="Disordered" evidence="8">
    <location>
        <begin position="504"/>
        <end position="535"/>
    </location>
</feature>
<name>A0A3S3NYW7_9ACAR</name>
<evidence type="ECO:0000313" key="11">
    <source>
        <dbReference type="EMBL" id="RWS08588.1"/>
    </source>
</evidence>
<dbReference type="OrthoDB" id="427280at2759"/>
<keyword evidence="12" id="KW-1185">Reference proteome</keyword>
<organism evidence="11 12">
    <name type="scientific">Dinothrombium tinctorium</name>
    <dbReference type="NCBI Taxonomy" id="1965070"/>
    <lineage>
        <taxon>Eukaryota</taxon>
        <taxon>Metazoa</taxon>
        <taxon>Ecdysozoa</taxon>
        <taxon>Arthropoda</taxon>
        <taxon>Chelicerata</taxon>
        <taxon>Arachnida</taxon>
        <taxon>Acari</taxon>
        <taxon>Acariformes</taxon>
        <taxon>Trombidiformes</taxon>
        <taxon>Prostigmata</taxon>
        <taxon>Anystina</taxon>
        <taxon>Parasitengona</taxon>
        <taxon>Trombidioidea</taxon>
        <taxon>Trombidiidae</taxon>
        <taxon>Dinothrombium</taxon>
    </lineage>
</organism>
<reference evidence="11 12" key="1">
    <citation type="journal article" date="2018" name="Gigascience">
        <title>Genomes of trombidid mites reveal novel predicted allergens and laterally-transferred genes associated with secondary metabolism.</title>
        <authorList>
            <person name="Dong X."/>
            <person name="Chaisiri K."/>
            <person name="Xia D."/>
            <person name="Armstrong S.D."/>
            <person name="Fang Y."/>
            <person name="Donnelly M.J."/>
            <person name="Kadowaki T."/>
            <person name="McGarry J.W."/>
            <person name="Darby A.C."/>
            <person name="Makepeace B.L."/>
        </authorList>
    </citation>
    <scope>NUCLEOTIDE SEQUENCE [LARGE SCALE GENOMIC DNA]</scope>
    <source>
        <strain evidence="11">UoL-WK</strain>
    </source>
</reference>
<keyword evidence="9" id="KW-0732">Signal</keyword>
<evidence type="ECO:0000256" key="9">
    <source>
        <dbReference type="SAM" id="SignalP"/>
    </source>
</evidence>